<sequence length="127" mass="14862">MNDVFLFVELQCQLVFAFAELHPNVKDLKWLIDFPRSGEMIVDGVQWRFVKHGAGLRFERTSCEPHWVVDVHKFFGEPKRIDEWRLIKFLESCGKCVDRRKVSSLLIEMCLEGHLIDLGSGQYFFVG</sequence>
<accession>A0A0N9WL07</accession>
<feature type="domain" description="DUF6896" evidence="1">
    <location>
        <begin position="5"/>
        <end position="124"/>
    </location>
</feature>
<dbReference type="Proteomes" id="UP000066487">
    <property type="component" value="Chromosome"/>
</dbReference>
<evidence type="ECO:0000313" key="3">
    <source>
        <dbReference type="Proteomes" id="UP000066487"/>
    </source>
</evidence>
<dbReference type="EMBL" id="CP012830">
    <property type="protein sequence ID" value="ALI02938.1"/>
    <property type="molecule type" value="Genomic_DNA"/>
</dbReference>
<protein>
    <recommendedName>
        <fullName evidence="1">DUF6896 domain-containing protein</fullName>
    </recommendedName>
</protein>
<gene>
    <name evidence="2" type="ORF">AO353_18325</name>
</gene>
<reference evidence="3" key="1">
    <citation type="submission" date="2015-09" db="EMBL/GenBank/DDBJ databases">
        <title>Whole genome sequence of Pseudomonas fluorescens FW300-N2E3.</title>
        <authorList>
            <person name="Ray J."/>
            <person name="Melnyk R."/>
            <person name="Deutschbauer A."/>
        </authorList>
    </citation>
    <scope>NUCLEOTIDE SEQUENCE [LARGE SCALE GENOMIC DNA]</scope>
    <source>
        <strain evidence="3">FW300-N2E3</strain>
    </source>
</reference>
<dbReference type="InterPro" id="IPR054191">
    <property type="entry name" value="DUF6896"/>
</dbReference>
<dbReference type="AlphaFoldDB" id="A0A0N9WL07"/>
<proteinExistence type="predicted"/>
<dbReference type="RefSeq" id="WP_054596223.1">
    <property type="nucleotide sequence ID" value="NZ_CP012830.1"/>
</dbReference>
<organism evidence="2 3">
    <name type="scientific">Pseudomonas fluorescens</name>
    <dbReference type="NCBI Taxonomy" id="294"/>
    <lineage>
        <taxon>Bacteria</taxon>
        <taxon>Pseudomonadati</taxon>
        <taxon>Pseudomonadota</taxon>
        <taxon>Gammaproteobacteria</taxon>
        <taxon>Pseudomonadales</taxon>
        <taxon>Pseudomonadaceae</taxon>
        <taxon>Pseudomonas</taxon>
    </lineage>
</organism>
<name>A0A0N9WL07_PSEFL</name>
<reference evidence="2 3" key="2">
    <citation type="journal article" date="2018" name="Nature">
        <title>Mutant phenotypes for thousands of bacterial genes of unknown function.</title>
        <authorList>
            <person name="Price M.N."/>
            <person name="Wetmore K.M."/>
            <person name="Waters R.J."/>
            <person name="Callaghan M."/>
            <person name="Ray J."/>
            <person name="Liu H."/>
            <person name="Kuehl J.V."/>
            <person name="Melnyk R.A."/>
            <person name="Lamson J.S."/>
            <person name="Suh Y."/>
            <person name="Carlson H.K."/>
            <person name="Esquivel Z."/>
            <person name="Sadeeshkumar H."/>
            <person name="Chakraborty R."/>
            <person name="Zane G.M."/>
            <person name="Rubin B.E."/>
            <person name="Wall J.D."/>
            <person name="Visel A."/>
            <person name="Bristow J."/>
            <person name="Blow M.J."/>
            <person name="Arkin A.P."/>
            <person name="Deutschbauer A.M."/>
        </authorList>
    </citation>
    <scope>NUCLEOTIDE SEQUENCE [LARGE SCALE GENOMIC DNA]</scope>
    <source>
        <strain evidence="2 3">FW300-N2E3</strain>
    </source>
</reference>
<evidence type="ECO:0000313" key="2">
    <source>
        <dbReference type="EMBL" id="ALI02938.1"/>
    </source>
</evidence>
<dbReference type="Pfam" id="PF21837">
    <property type="entry name" value="DUF6896"/>
    <property type="match status" value="1"/>
</dbReference>
<evidence type="ECO:0000259" key="1">
    <source>
        <dbReference type="Pfam" id="PF21837"/>
    </source>
</evidence>